<dbReference type="AlphaFoldDB" id="A0A2T9Z5T0"/>
<keyword evidence="4" id="KW-1185">Reference proteome</keyword>
<evidence type="ECO:0000313" key="4">
    <source>
        <dbReference type="Proteomes" id="UP000245699"/>
    </source>
</evidence>
<evidence type="ECO:0000256" key="1">
    <source>
        <dbReference type="SAM" id="MobiDB-lite"/>
    </source>
</evidence>
<sequence length="124" mass="12643">MKTSTVSAIFTIFALSVFANPQDAADESAPTSSYSSKSSAAAPTTAYTNLKSDLKNFLSEGGITAGSEATPTGSDYKTKTKSEGHVKPKDESVKNAGPSFKITSSNLIGSVVLGVSALALGSMI</sequence>
<accession>A0A2T9Z5T0</accession>
<protein>
    <submittedName>
        <fullName evidence="3">Uncharacterized protein</fullName>
    </submittedName>
</protein>
<feature type="signal peptide" evidence="2">
    <location>
        <begin position="1"/>
        <end position="19"/>
    </location>
</feature>
<evidence type="ECO:0000313" key="3">
    <source>
        <dbReference type="EMBL" id="PVU99894.1"/>
    </source>
</evidence>
<reference evidence="3 4" key="1">
    <citation type="journal article" date="2018" name="MBio">
        <title>Comparative Genomics Reveals the Core Gene Toolbox for the Fungus-Insect Symbiosis.</title>
        <authorList>
            <person name="Wang Y."/>
            <person name="Stata M."/>
            <person name="Wang W."/>
            <person name="Stajich J.E."/>
            <person name="White M.M."/>
            <person name="Moncalvo J.M."/>
        </authorList>
    </citation>
    <scope>NUCLEOTIDE SEQUENCE [LARGE SCALE GENOMIC DNA]</scope>
    <source>
        <strain evidence="3 4">AUS-77-4</strain>
    </source>
</reference>
<feature type="chain" id="PRO_5015679820" evidence="2">
    <location>
        <begin position="20"/>
        <end position="124"/>
    </location>
</feature>
<proteinExistence type="predicted"/>
<evidence type="ECO:0000256" key="2">
    <source>
        <dbReference type="SAM" id="SignalP"/>
    </source>
</evidence>
<feature type="region of interest" description="Disordered" evidence="1">
    <location>
        <begin position="62"/>
        <end position="98"/>
    </location>
</feature>
<organism evidence="3 4">
    <name type="scientific">Furculomyces boomerangus</name>
    <dbReference type="NCBI Taxonomy" id="61424"/>
    <lineage>
        <taxon>Eukaryota</taxon>
        <taxon>Fungi</taxon>
        <taxon>Fungi incertae sedis</taxon>
        <taxon>Zoopagomycota</taxon>
        <taxon>Kickxellomycotina</taxon>
        <taxon>Harpellomycetes</taxon>
        <taxon>Harpellales</taxon>
        <taxon>Harpellaceae</taxon>
        <taxon>Furculomyces</taxon>
    </lineage>
</organism>
<name>A0A2T9Z5T0_9FUNG</name>
<dbReference type="Proteomes" id="UP000245699">
    <property type="component" value="Unassembled WGS sequence"/>
</dbReference>
<keyword evidence="2" id="KW-0732">Signal</keyword>
<gene>
    <name evidence="3" type="ORF">BB559_000318</name>
</gene>
<dbReference type="EMBL" id="MBFT01000014">
    <property type="protein sequence ID" value="PVU99894.1"/>
    <property type="molecule type" value="Genomic_DNA"/>
</dbReference>
<feature type="compositionally biased region" description="Basic and acidic residues" evidence="1">
    <location>
        <begin position="76"/>
        <end position="93"/>
    </location>
</feature>
<comment type="caution">
    <text evidence="3">The sequence shown here is derived from an EMBL/GenBank/DDBJ whole genome shotgun (WGS) entry which is preliminary data.</text>
</comment>